<name>A0A1I7X4Y4_HETBA</name>
<proteinExistence type="predicted"/>
<evidence type="ECO:0000313" key="4">
    <source>
        <dbReference type="WBParaSite" id="Hba_12649"/>
    </source>
</evidence>
<evidence type="ECO:0000313" key="3">
    <source>
        <dbReference type="Proteomes" id="UP000095283"/>
    </source>
</evidence>
<keyword evidence="3" id="KW-1185">Reference proteome</keyword>
<reference evidence="4" key="1">
    <citation type="submission" date="2016-11" db="UniProtKB">
        <authorList>
            <consortium name="WormBaseParasite"/>
        </authorList>
    </citation>
    <scope>IDENTIFICATION</scope>
</reference>
<accession>A0A1I7X4Y4</accession>
<feature type="signal peptide" evidence="2">
    <location>
        <begin position="1"/>
        <end position="25"/>
    </location>
</feature>
<feature type="compositionally biased region" description="Low complexity" evidence="1">
    <location>
        <begin position="103"/>
        <end position="149"/>
    </location>
</feature>
<protein>
    <submittedName>
        <fullName evidence="4">TIL domain-containing protein</fullName>
    </submittedName>
</protein>
<organism evidence="3 4">
    <name type="scientific">Heterorhabditis bacteriophora</name>
    <name type="common">Entomopathogenic nematode worm</name>
    <dbReference type="NCBI Taxonomy" id="37862"/>
    <lineage>
        <taxon>Eukaryota</taxon>
        <taxon>Metazoa</taxon>
        <taxon>Ecdysozoa</taxon>
        <taxon>Nematoda</taxon>
        <taxon>Chromadorea</taxon>
        <taxon>Rhabditida</taxon>
        <taxon>Rhabditina</taxon>
        <taxon>Rhabditomorpha</taxon>
        <taxon>Strongyloidea</taxon>
        <taxon>Heterorhabditidae</taxon>
        <taxon>Heterorhabditis</taxon>
    </lineage>
</organism>
<feature type="compositionally biased region" description="Low complexity" evidence="1">
    <location>
        <begin position="183"/>
        <end position="194"/>
    </location>
</feature>
<dbReference type="Proteomes" id="UP000095283">
    <property type="component" value="Unplaced"/>
</dbReference>
<feature type="chain" id="PRO_5009310985" evidence="2">
    <location>
        <begin position="26"/>
        <end position="267"/>
    </location>
</feature>
<feature type="region of interest" description="Disordered" evidence="1">
    <location>
        <begin position="102"/>
        <end position="219"/>
    </location>
</feature>
<sequence>MSTSNCRLVLWLHVFFYMKGQWSTAQQSSGTQQVCTMVCPVTGYVCVVRTLVCNSAVCPTISECVPGDPANNCSTISCPSGSQCVYVTQTCTTSTCYPRPECTSQGSSTRASSSTVPITQSSTRSQSSASSTTLSAVTTSSRPISTTPSYVLPPEGYRPASVVMGSSPSNDLLPGSSMNIQLPTRPSSPNTNTSPAPPSMGTRAPSPASPSGANNVVIRPPARPSSYAVSSGMNSRAASASSFFYNRIFCGVSKFSEDTTRRQDNYN</sequence>
<evidence type="ECO:0000256" key="1">
    <source>
        <dbReference type="SAM" id="MobiDB-lite"/>
    </source>
</evidence>
<dbReference type="WBParaSite" id="Hba_12649">
    <property type="protein sequence ID" value="Hba_12649"/>
    <property type="gene ID" value="Hba_12649"/>
</dbReference>
<feature type="compositionally biased region" description="Polar residues" evidence="1">
    <location>
        <begin position="164"/>
        <end position="182"/>
    </location>
</feature>
<evidence type="ECO:0000256" key="2">
    <source>
        <dbReference type="SAM" id="SignalP"/>
    </source>
</evidence>
<dbReference type="AlphaFoldDB" id="A0A1I7X4Y4"/>
<keyword evidence="2" id="KW-0732">Signal</keyword>